<dbReference type="InterPro" id="IPR035986">
    <property type="entry name" value="PKD_dom_sf"/>
</dbReference>
<name>A0A2V2YSU4_9BACL</name>
<dbReference type="Proteomes" id="UP000246635">
    <property type="component" value="Unassembled WGS sequence"/>
</dbReference>
<gene>
    <name evidence="2" type="ORF">DFQ01_110119</name>
</gene>
<protein>
    <recommendedName>
        <fullName evidence="1">PKD/Chitinase domain-containing protein</fullName>
    </recommendedName>
</protein>
<dbReference type="Pfam" id="PF25788">
    <property type="entry name" value="Ig_Rha78A_N"/>
    <property type="match status" value="1"/>
</dbReference>
<feature type="domain" description="PKD/Chitinase" evidence="1">
    <location>
        <begin position="1960"/>
        <end position="2053"/>
    </location>
</feature>
<dbReference type="Gene3D" id="2.60.40.10">
    <property type="entry name" value="Immunoglobulins"/>
    <property type="match status" value="3"/>
</dbReference>
<dbReference type="InterPro" id="IPR022409">
    <property type="entry name" value="PKD/Chitinase_dom"/>
</dbReference>
<evidence type="ECO:0000313" key="2">
    <source>
        <dbReference type="EMBL" id="PWW01229.1"/>
    </source>
</evidence>
<dbReference type="Pfam" id="PF18911">
    <property type="entry name" value="PKD_4"/>
    <property type="match status" value="1"/>
</dbReference>
<dbReference type="SMART" id="SM00089">
    <property type="entry name" value="PKD"/>
    <property type="match status" value="2"/>
</dbReference>
<dbReference type="Gene3D" id="2.60.120.560">
    <property type="entry name" value="Exo-inulinase, domain 1"/>
    <property type="match status" value="1"/>
</dbReference>
<organism evidence="2 3">
    <name type="scientific">Paenibacillus cellulosilyticus</name>
    <dbReference type="NCBI Taxonomy" id="375489"/>
    <lineage>
        <taxon>Bacteria</taxon>
        <taxon>Bacillati</taxon>
        <taxon>Bacillota</taxon>
        <taxon>Bacilli</taxon>
        <taxon>Bacillales</taxon>
        <taxon>Paenibacillaceae</taxon>
        <taxon>Paenibacillus</taxon>
    </lineage>
</organism>
<dbReference type="CDD" id="cd00146">
    <property type="entry name" value="PKD"/>
    <property type="match status" value="1"/>
</dbReference>
<keyword evidence="3" id="KW-1185">Reference proteome</keyword>
<dbReference type="InterPro" id="IPR000601">
    <property type="entry name" value="PKD_dom"/>
</dbReference>
<evidence type="ECO:0000313" key="3">
    <source>
        <dbReference type="Proteomes" id="UP000246635"/>
    </source>
</evidence>
<dbReference type="EMBL" id="QGTQ01000010">
    <property type="protein sequence ID" value="PWW01229.1"/>
    <property type="molecule type" value="Genomic_DNA"/>
</dbReference>
<comment type="caution">
    <text evidence="2">The sequence shown here is derived from an EMBL/GenBank/DDBJ whole genome shotgun (WGS) entry which is preliminary data.</text>
</comment>
<dbReference type="SUPFAM" id="SSF49299">
    <property type="entry name" value="PKD domain"/>
    <property type="match status" value="2"/>
</dbReference>
<dbReference type="InterPro" id="IPR013783">
    <property type="entry name" value="Ig-like_fold"/>
</dbReference>
<accession>A0A2V2YSU4</accession>
<proteinExistence type="predicted"/>
<sequence>MKMKKFTSLVLIFAILAGLIPAIFVPKIAEAALGDNTSIQPVNRIVNGQSRYVAVGFMYYEVWSKNDGSWDLSSPRPGTTETVSNSYTFNFPDRRVRSVTVKAFDPTAHSEYFTSSRVGSEPWSEFQKFTSTSITNYQATNIYGKESSTVSFTASVSALLSSLQTYNVRKRSADEGVDYCPKCTDDTLIYRYYIPLLFEFQLDGRESVHYYLTDGTNIDADFTNQSRNVTQGESLGFTPATNAKYTYNGYKKSTVGPPSGGSIFSGNPPDVTYDGTYDIYHVNLYYTKKSEAQAYIRHVDRDGNPISELADKDRDEPLVKNAVFSSTSAAAPSGYTYAGYVKTATVSGSAPTDFNNPTAGEYAAFTFEGNFTKLYLYYVYDKDASVTIRHVDRSGVAIPGMSDIDKSLKLKQTYTFTHTAAPSGYTYAGYAKTTTGTLPTAAADSTPTPGEFPTLTYNGGFKKLYLDYVYDIDQSANMGIIHVRHMVRTGPTGTYTKANEESVVVPNLTDAATTKTLSANTTYGTYQGRSSSKSGGYSDSIITIGGSAVTVSLTKSSSEAWVSFYYEKTADFTADFDVTPASIKYRESFKLHPKDWELNGCTYVGHYYKIERDGSTWTSSMISGMTTDSTYSYSSYPWNIGVGVHEIYMKVVTSCGTSNWIGPKTLTVTDDSNNDPPEFQLGFVYNTARTKPIAQVTEGSIMDLTVIMDSSVPTPYDPNGDTITFAGYDLSSADEWLQNKISSSGYNYTTSYIIPNITMDEVGFHYITAYMRDSLGAMSKATTSIEVVPKNPVPVAVCPEVVTANHPVDQSLFDASKSYSPISRKIDHTLDEWTNKQTAYTNDTDHNITVIVELGVTDEKGLHSLSNATCTIIVKPDLPPIAKLNVPAKAVRDESANILNESYSPDGDEIVKVEYQFKYDTANNGFDDDAWQKVYGSMQRIVYSPSKVGKYWFYVKVTDEYGLTAETNVLVTDGLVMDVVNNAPSVSFTVEGKNEQPDLEPYTQVKPETMLNWPVYVTGSSTEVFNKNNLWRVSGNNLVSGEARNSGSPHQYFKGFNYTRGSATLYTTLPAGFQDNGYGPNNLSPWRSSTDYDSTQTNPILDETAAAWKIAAQGTVSRIRSNKKYLYYDTYNSTTDVSALYAVDINNLPQLDYEVCGWVICPKYKSGTTPFAFKIIGLPSFSKTTTYNTKTGTATGPLTYSYVEIDEWELAGDKIYVRALFQATNKYTPAGESSSKTQTFSVYDLLIYDAFTGSLIDRYAANEELQAQIATIHDMTGNTGAYGLGSLMKIISTNGDRVVFEARISGVTAPEVSLKVMFELLPDLSVQYKATWSTAPKLGSTAGVYVQVSDMFFDPTGAMYFYEGYGATTAATTFSELYVTKYNADYTFAWRTALGSGGPAYTATTNASYVYPNNVASLMINYDAGTLYAKKYYDYRTSTSQVTASAGENVYVINTKTGAIKQTKSLENGDNLDMYAYSDGTIEAAAKFYVNHDGTTTSGNPSTTTIDGYHTSRKDATCTSAYNVTGVKSGYNSVRNDAGQEVGRAGVTCIGTFQIFGEYVGDGIYASLTKNETTGTSDGFYLTLSKGTPTTTPVIRKSFTSGQFYSTDQLANAEMKISFTMKYKSYDTETLGFSFRMQNPEDRYAFETDGSNVMLAKYENGQRTLLDSSTYAFEDGKSYSVKLLTRDARLQAFIGNVPLFDVKDSTYTTGRYGYFSDKSFVTFGAIQYKDLGDTAQWSTDYAIWDETTQQAEVAYKKITYEDPENDPSSGDYQWTIAHTPRFINNQGLSALDGQTFTAPQLTFDKVGDYLVALQAQDDPNPSYLMPMSEFDEYRAESDPYIRKITVHRRPVSDYEIVQQASDGVVKWTDHSYDPDRYESATNYSTEDTGIDYKTTRGILEKRFYYITPSGEYVAEKLLTPQEIGQYEVGMAVRDEYGAWSAYTVKMLDVTMIAVLNTPPVAGFTTSHITTYRGVTVTFDSTAHDKEDGGRENLEHEYYLKNLTTNSAESLASKSRTSWTKSFSTLGTFKIRQTVTDSVGASDQFELQVTVKNRLPVPNITTPSSSDQTNPTKLDTLRPTFKWTYSDADGDEQSQYQLRIYRYGGVLQADTYARAGSAVSFVPNADLPESTNMYVIVRVYDGYEWSDWSDPKFFNIVTNRPPVADFDWLPKPAFEGDDVKITNTSTDPDNDTLTSQWSIQYPDGTVKLGSSTDMTISGADTVNHPGAYVVTLTVTDPKGAADTITKTIQIGELGITGIVTHTEDWEQHRKDWNNQYPDSQRSEDTFWAGERFVLKASTTDTGAIGTNASSVSVTAVSIGSTTLSSSDRVNWTGYIGSEQADVKLESLKDGQYKFIFVAKYPNGVVKTTSVLVNISGKWTEYFKFHQSW</sequence>
<feature type="domain" description="PKD/Chitinase" evidence="1">
    <location>
        <begin position="2162"/>
        <end position="2252"/>
    </location>
</feature>
<evidence type="ECO:0000259" key="1">
    <source>
        <dbReference type="SMART" id="SM00089"/>
    </source>
</evidence>
<reference evidence="2 3" key="1">
    <citation type="submission" date="2018-05" db="EMBL/GenBank/DDBJ databases">
        <title>Genomic Encyclopedia of Type Strains, Phase III (KMG-III): the genomes of soil and plant-associated and newly described type strains.</title>
        <authorList>
            <person name="Whitman W."/>
        </authorList>
    </citation>
    <scope>NUCLEOTIDE SEQUENCE [LARGE SCALE GENOMIC DNA]</scope>
    <source>
        <strain evidence="2 3">CECT 5696</strain>
    </source>
</reference>